<evidence type="ECO:0000256" key="5">
    <source>
        <dbReference type="PIRSR" id="PIRSR619791-2"/>
    </source>
</evidence>
<sequence>MRATSFLVGVFLIFGALEVRRTSCYMAATPESDLADTIVLSGCNRLDLRERCIMGAQSEYRTFDGTCNNLCNITNGAAGIPFSRLPGLEPPTAFAPGFKPRVDSVIPGKFLQPSRKISTTVFAGTDENVNGTNPNFTHVTMTWGQFIDHDVTLTPLVPGVECGSQSEPCQDIDQCVNIPLVKPLANNSTLLCIPLRRALQDDNGEQQNIITSYVDASMVYGSSLEAAEELRDPENPKLLAIMDPTKSETEQRCALLPPAELEAFCRSPNTMDKPCFKAGDERVNENQALMAMHTLWVREHNRIARKLAEINPTCDDEEIYQLARKIVAAEIQHITYNEWLTVLFSAEVLDKANLTLVPPGEFFKGYDPSVDATIHNSFGAAVLRIGHTLIRSSFNLIANSKIRRSKRRLYRGSIETDFFTPQDLFLGIKYNFIDEILHGLTVDLAQLIDNNFVTTITENLVIEGPIPDGIVGDLTAINIERGRDHGLPPYVNFREFCGAGQAKFFPDLLTTTTQVNINKLKQVYATVLDIDLFPGGLLEFPAKGSAVGFTYTCLLTEMFKRLRFGDRFWYERDNSVGFTLPQLDEIRKASLARVYCDNTASVIFIQPKVFVPKTNKFGDNPVTDCDFLPMPDLEVFKKEPEESNADDPHFPKLGVSCIALKKDVPAPRSDLAAPRYHTNILSAFIDASQVYGVNEKTL</sequence>
<evidence type="ECO:0008006" key="9">
    <source>
        <dbReference type="Google" id="ProtNLM"/>
    </source>
</evidence>
<comment type="subcellular location">
    <subcellularLocation>
        <location evidence="1">Secreted</location>
    </subcellularLocation>
</comment>
<keyword evidence="4" id="KW-0325">Glycoprotein</keyword>
<evidence type="ECO:0000256" key="6">
    <source>
        <dbReference type="SAM" id="SignalP"/>
    </source>
</evidence>
<dbReference type="EMBL" id="RCHS01001413">
    <property type="protein sequence ID" value="RMX53695.1"/>
    <property type="molecule type" value="Genomic_DNA"/>
</dbReference>
<keyword evidence="5" id="KW-0479">Metal-binding</keyword>
<evidence type="ECO:0000313" key="8">
    <source>
        <dbReference type="Proteomes" id="UP000275408"/>
    </source>
</evidence>
<reference evidence="7 8" key="1">
    <citation type="journal article" date="2018" name="Sci. Rep.">
        <title>Comparative analysis of the Pocillopora damicornis genome highlights role of immune system in coral evolution.</title>
        <authorList>
            <person name="Cunning R."/>
            <person name="Bay R.A."/>
            <person name="Gillette P."/>
            <person name="Baker A.C."/>
            <person name="Traylor-Knowles N."/>
        </authorList>
    </citation>
    <scope>NUCLEOTIDE SEQUENCE [LARGE SCALE GENOMIC DNA]</scope>
    <source>
        <strain evidence="7">RSMAS</strain>
        <tissue evidence="7">Whole animal</tissue>
    </source>
</reference>
<keyword evidence="5" id="KW-0408">Iron</keyword>
<dbReference type="InterPro" id="IPR037120">
    <property type="entry name" value="Haem_peroxidase_sf_animal"/>
</dbReference>
<comment type="caution">
    <text evidence="7">The sequence shown here is derived from an EMBL/GenBank/DDBJ whole genome shotgun (WGS) entry which is preliminary data.</text>
</comment>
<feature type="chain" id="PRO_5018256989" description="Peroxidase" evidence="6">
    <location>
        <begin position="22"/>
        <end position="698"/>
    </location>
</feature>
<dbReference type="GO" id="GO:0006979">
    <property type="term" value="P:response to oxidative stress"/>
    <property type="evidence" value="ECO:0007669"/>
    <property type="project" value="InterPro"/>
</dbReference>
<dbReference type="SUPFAM" id="SSF48113">
    <property type="entry name" value="Heme-dependent peroxidases"/>
    <property type="match status" value="2"/>
</dbReference>
<dbReference type="CDD" id="cd09823">
    <property type="entry name" value="peroxinectin_like"/>
    <property type="match status" value="1"/>
</dbReference>
<feature type="binding site" description="axial binding residue" evidence="5">
    <location>
        <position position="387"/>
    </location>
    <ligand>
        <name>heme b</name>
        <dbReference type="ChEBI" id="CHEBI:60344"/>
    </ligand>
    <ligandPart>
        <name>Fe</name>
        <dbReference type="ChEBI" id="CHEBI:18248"/>
    </ligandPart>
</feature>
<dbReference type="InterPro" id="IPR019791">
    <property type="entry name" value="Haem_peroxidase_animal"/>
</dbReference>
<dbReference type="GO" id="GO:0020037">
    <property type="term" value="F:heme binding"/>
    <property type="evidence" value="ECO:0007669"/>
    <property type="project" value="InterPro"/>
</dbReference>
<organism evidence="7 8">
    <name type="scientific">Pocillopora damicornis</name>
    <name type="common">Cauliflower coral</name>
    <name type="synonym">Millepora damicornis</name>
    <dbReference type="NCBI Taxonomy" id="46731"/>
    <lineage>
        <taxon>Eukaryota</taxon>
        <taxon>Metazoa</taxon>
        <taxon>Cnidaria</taxon>
        <taxon>Anthozoa</taxon>
        <taxon>Hexacorallia</taxon>
        <taxon>Scleractinia</taxon>
        <taxon>Astrocoeniina</taxon>
        <taxon>Pocilloporidae</taxon>
        <taxon>Pocillopora</taxon>
    </lineage>
</organism>
<dbReference type="Pfam" id="PF03098">
    <property type="entry name" value="An_peroxidase"/>
    <property type="match status" value="1"/>
</dbReference>
<keyword evidence="3 6" id="KW-0732">Signal</keyword>
<accession>A0A3M6UJ75</accession>
<dbReference type="FunFam" id="1.10.640.10:FF:000003">
    <property type="entry name" value="chorion peroxidase"/>
    <property type="match status" value="1"/>
</dbReference>
<dbReference type="GO" id="GO:0005576">
    <property type="term" value="C:extracellular region"/>
    <property type="evidence" value="ECO:0007669"/>
    <property type="project" value="UniProtKB-SubCell"/>
</dbReference>
<feature type="signal peptide" evidence="6">
    <location>
        <begin position="1"/>
        <end position="21"/>
    </location>
</feature>
<dbReference type="PANTHER" id="PTHR11475:SF4">
    <property type="entry name" value="CHORION PEROXIDASE"/>
    <property type="match status" value="1"/>
</dbReference>
<dbReference type="GO" id="GO:0046872">
    <property type="term" value="F:metal ion binding"/>
    <property type="evidence" value="ECO:0007669"/>
    <property type="project" value="UniProtKB-KW"/>
</dbReference>
<evidence type="ECO:0000256" key="1">
    <source>
        <dbReference type="ARBA" id="ARBA00004613"/>
    </source>
</evidence>
<dbReference type="PRINTS" id="PR00457">
    <property type="entry name" value="ANPEROXIDASE"/>
</dbReference>
<evidence type="ECO:0000256" key="3">
    <source>
        <dbReference type="ARBA" id="ARBA00022729"/>
    </source>
</evidence>
<evidence type="ECO:0000256" key="2">
    <source>
        <dbReference type="ARBA" id="ARBA00022525"/>
    </source>
</evidence>
<name>A0A3M6UJ75_POCDA</name>
<dbReference type="AlphaFoldDB" id="A0A3M6UJ75"/>
<dbReference type="PROSITE" id="PS50292">
    <property type="entry name" value="PEROXIDASE_3"/>
    <property type="match status" value="1"/>
</dbReference>
<gene>
    <name evidence="7" type="ORF">pdam_00000345</name>
</gene>
<dbReference type="PANTHER" id="PTHR11475">
    <property type="entry name" value="OXIDASE/PEROXIDASE"/>
    <property type="match status" value="1"/>
</dbReference>
<evidence type="ECO:0000256" key="4">
    <source>
        <dbReference type="ARBA" id="ARBA00023180"/>
    </source>
</evidence>
<keyword evidence="5" id="KW-0349">Heme</keyword>
<dbReference type="Gene3D" id="1.10.640.10">
    <property type="entry name" value="Haem peroxidase domain superfamily, animal type"/>
    <property type="match status" value="2"/>
</dbReference>
<dbReference type="InterPro" id="IPR010255">
    <property type="entry name" value="Haem_peroxidase_sf"/>
</dbReference>
<dbReference type="Proteomes" id="UP000275408">
    <property type="component" value="Unassembled WGS sequence"/>
</dbReference>
<keyword evidence="2" id="KW-0964">Secreted</keyword>
<dbReference type="OrthoDB" id="823504at2759"/>
<protein>
    <recommendedName>
        <fullName evidence="9">Peroxidase</fullName>
    </recommendedName>
</protein>
<proteinExistence type="predicted"/>
<dbReference type="GO" id="GO:0004601">
    <property type="term" value="F:peroxidase activity"/>
    <property type="evidence" value="ECO:0007669"/>
    <property type="project" value="InterPro"/>
</dbReference>
<evidence type="ECO:0000313" key="7">
    <source>
        <dbReference type="EMBL" id="RMX53695.1"/>
    </source>
</evidence>
<keyword evidence="8" id="KW-1185">Reference proteome</keyword>